<sequence>MVTIETILGHTGEHLVLLLTTLFVSIAISLPLAFASLYSKRIGYVIMKFANLAQAVPSFAVVAIVVPLIGIGFYPALIAILLRALLPIIKNTYIGLSTVDPAMLDYADGIGLNQWQILRYVRLPNAYPAIFAGIKFASILINSIAILTAYIGSGGLGELIFEGLVGFNNEKILAGAIPAILIAMTLDVIFTAMEKRLVPDYRK</sequence>
<evidence type="ECO:0000259" key="7">
    <source>
        <dbReference type="PROSITE" id="PS50928"/>
    </source>
</evidence>
<dbReference type="SUPFAM" id="SSF161098">
    <property type="entry name" value="MetI-like"/>
    <property type="match status" value="1"/>
</dbReference>
<dbReference type="Proteomes" id="UP000033048">
    <property type="component" value="Chromosome"/>
</dbReference>
<evidence type="ECO:0000256" key="3">
    <source>
        <dbReference type="ARBA" id="ARBA00022692"/>
    </source>
</evidence>
<proteinExistence type="inferred from homology"/>
<dbReference type="PROSITE" id="PS50928">
    <property type="entry name" value="ABC_TM1"/>
    <property type="match status" value="1"/>
</dbReference>
<gene>
    <name evidence="8" type="ORF">MCMEM_1097</name>
</gene>
<reference evidence="8 9" key="1">
    <citation type="submission" date="2014-07" db="EMBL/GenBank/DDBJ databases">
        <title>Methanogenic archaea and the global carbon cycle.</title>
        <authorList>
            <person name="Henriksen J.R."/>
            <person name="Luke J."/>
            <person name="Reinhart S."/>
            <person name="Benedict M.N."/>
            <person name="Youngblut N.D."/>
            <person name="Metcalf M.E."/>
            <person name="Whitaker R.J."/>
            <person name="Metcalf W.W."/>
        </authorList>
    </citation>
    <scope>NUCLEOTIDE SEQUENCE [LARGE SCALE GENOMIC DNA]</scope>
    <source>
        <strain evidence="8 9">MM1</strain>
    </source>
</reference>
<keyword evidence="9" id="KW-1185">Reference proteome</keyword>
<dbReference type="GeneID" id="24893632"/>
<evidence type="ECO:0000256" key="2">
    <source>
        <dbReference type="ARBA" id="ARBA00022448"/>
    </source>
</evidence>
<dbReference type="InterPro" id="IPR051204">
    <property type="entry name" value="ABC_transp_perm/SBD"/>
</dbReference>
<comment type="similarity">
    <text evidence="6">Belongs to the binding-protein-dependent transport system permease family.</text>
</comment>
<feature type="transmembrane region" description="Helical" evidence="6">
    <location>
        <begin position="15"/>
        <end position="38"/>
    </location>
</feature>
<feature type="transmembrane region" description="Helical" evidence="6">
    <location>
        <begin position="172"/>
        <end position="193"/>
    </location>
</feature>
<keyword evidence="4 6" id="KW-1133">Transmembrane helix</keyword>
<dbReference type="PATRIC" id="fig|1434104.5.peg.1199"/>
<feature type="domain" description="ABC transmembrane type-1" evidence="7">
    <location>
        <begin position="11"/>
        <end position="190"/>
    </location>
</feature>
<evidence type="ECO:0000256" key="5">
    <source>
        <dbReference type="ARBA" id="ARBA00023136"/>
    </source>
</evidence>
<evidence type="ECO:0000256" key="4">
    <source>
        <dbReference type="ARBA" id="ARBA00022989"/>
    </source>
</evidence>
<dbReference type="RefSeq" id="WP_048205282.1">
    <property type="nucleotide sequence ID" value="NZ_CP009518.1"/>
</dbReference>
<dbReference type="STRING" id="1434104.MCMEM_1097"/>
<evidence type="ECO:0000256" key="6">
    <source>
        <dbReference type="RuleBase" id="RU363032"/>
    </source>
</evidence>
<dbReference type="Pfam" id="PF00528">
    <property type="entry name" value="BPD_transp_1"/>
    <property type="match status" value="1"/>
</dbReference>
<dbReference type="OrthoDB" id="214012at2157"/>
<comment type="subcellular location">
    <subcellularLocation>
        <location evidence="6">Cell membrane</location>
        <topology evidence="6">Multi-pass membrane protein</topology>
    </subcellularLocation>
    <subcellularLocation>
        <location evidence="1">Membrane</location>
        <topology evidence="1">Multi-pass membrane protein</topology>
    </subcellularLocation>
</comment>
<name>A0A0E3WZL0_METMT</name>
<dbReference type="GO" id="GO:0055085">
    <property type="term" value="P:transmembrane transport"/>
    <property type="evidence" value="ECO:0007669"/>
    <property type="project" value="InterPro"/>
</dbReference>
<dbReference type="InterPro" id="IPR035906">
    <property type="entry name" value="MetI-like_sf"/>
</dbReference>
<organism evidence="8 9">
    <name type="scientific">Methanococcoides methylutens MM1</name>
    <dbReference type="NCBI Taxonomy" id="1434104"/>
    <lineage>
        <taxon>Archaea</taxon>
        <taxon>Methanobacteriati</taxon>
        <taxon>Methanobacteriota</taxon>
        <taxon>Stenosarchaea group</taxon>
        <taxon>Methanomicrobia</taxon>
        <taxon>Methanosarcinales</taxon>
        <taxon>Methanosarcinaceae</taxon>
        <taxon>Methanococcoides</taxon>
    </lineage>
</organism>
<dbReference type="InterPro" id="IPR000515">
    <property type="entry name" value="MetI-like"/>
</dbReference>
<keyword evidence="2 6" id="KW-0813">Transport</keyword>
<dbReference type="KEGG" id="mmet:MCMEM_1097"/>
<dbReference type="HOGENOM" id="CLU_046113_7_2_2"/>
<keyword evidence="3 6" id="KW-0812">Transmembrane</keyword>
<dbReference type="CDD" id="cd06261">
    <property type="entry name" value="TM_PBP2"/>
    <property type="match status" value="1"/>
</dbReference>
<dbReference type="PANTHER" id="PTHR30177">
    <property type="entry name" value="GLYCINE BETAINE/L-PROLINE TRANSPORT SYSTEM PERMEASE PROTEIN PROW"/>
    <property type="match status" value="1"/>
</dbReference>
<dbReference type="Gene3D" id="1.10.3720.10">
    <property type="entry name" value="MetI-like"/>
    <property type="match status" value="1"/>
</dbReference>
<feature type="transmembrane region" description="Helical" evidence="6">
    <location>
        <begin position="129"/>
        <end position="152"/>
    </location>
</feature>
<feature type="transmembrane region" description="Helical" evidence="6">
    <location>
        <begin position="58"/>
        <end position="82"/>
    </location>
</feature>
<evidence type="ECO:0000313" key="8">
    <source>
        <dbReference type="EMBL" id="AKB85150.1"/>
    </source>
</evidence>
<dbReference type="GO" id="GO:0031460">
    <property type="term" value="P:glycine betaine transport"/>
    <property type="evidence" value="ECO:0007669"/>
    <property type="project" value="TreeGrafter"/>
</dbReference>
<keyword evidence="5 6" id="KW-0472">Membrane</keyword>
<dbReference type="AlphaFoldDB" id="A0A0E3WZL0"/>
<accession>A0A0E3WZL0</accession>
<protein>
    <submittedName>
        <fullName evidence="8">Glycine betaine transport system, permease protein</fullName>
    </submittedName>
</protein>
<dbReference type="GO" id="GO:0005886">
    <property type="term" value="C:plasma membrane"/>
    <property type="evidence" value="ECO:0007669"/>
    <property type="project" value="UniProtKB-SubCell"/>
</dbReference>
<dbReference type="EMBL" id="CP009518">
    <property type="protein sequence ID" value="AKB85150.1"/>
    <property type="molecule type" value="Genomic_DNA"/>
</dbReference>
<dbReference type="PANTHER" id="PTHR30177:SF4">
    <property type="entry name" value="OSMOPROTECTANT IMPORT PERMEASE PROTEIN OSMW"/>
    <property type="match status" value="1"/>
</dbReference>
<evidence type="ECO:0000313" key="9">
    <source>
        <dbReference type="Proteomes" id="UP000033048"/>
    </source>
</evidence>
<evidence type="ECO:0000256" key="1">
    <source>
        <dbReference type="ARBA" id="ARBA00004141"/>
    </source>
</evidence>